<dbReference type="PANTHER" id="PTHR31890:SF13">
    <property type="entry name" value="BNM1 LIKE PROTEIN"/>
    <property type="match status" value="1"/>
</dbReference>
<dbReference type="OMA" id="CDRAHDQ"/>
<dbReference type="Gene3D" id="1.20.140.40">
    <property type="entry name" value="Invertase/pectin methylesterase inhibitor family protein"/>
    <property type="match status" value="1"/>
</dbReference>
<reference evidence="4" key="1">
    <citation type="journal article" date="2015" name="Nat. Plants">
        <title>Genome expansion of Arabis alpina linked with retrotransposition and reduced symmetric DNA methylation.</title>
        <authorList>
            <person name="Willing E.M."/>
            <person name="Rawat V."/>
            <person name="Mandakova T."/>
            <person name="Maumus F."/>
            <person name="James G.V."/>
            <person name="Nordstroem K.J."/>
            <person name="Becker C."/>
            <person name="Warthmann N."/>
            <person name="Chica C."/>
            <person name="Szarzynska B."/>
            <person name="Zytnicki M."/>
            <person name="Albani M.C."/>
            <person name="Kiefer C."/>
            <person name="Bergonzi S."/>
            <person name="Castaings L."/>
            <person name="Mateos J.L."/>
            <person name="Berns M.C."/>
            <person name="Bujdoso N."/>
            <person name="Piofczyk T."/>
            <person name="de Lorenzo L."/>
            <person name="Barrero-Sicilia C."/>
            <person name="Mateos I."/>
            <person name="Piednoel M."/>
            <person name="Hagmann J."/>
            <person name="Chen-Min-Tao R."/>
            <person name="Iglesias-Fernandez R."/>
            <person name="Schuster S.C."/>
            <person name="Alonso-Blanco C."/>
            <person name="Roudier F."/>
            <person name="Carbonero P."/>
            <person name="Paz-Ares J."/>
            <person name="Davis S.J."/>
            <person name="Pecinka A."/>
            <person name="Quesneville H."/>
            <person name="Colot V."/>
            <person name="Lysak M.A."/>
            <person name="Weigel D."/>
            <person name="Coupland G."/>
            <person name="Schneeberger K."/>
        </authorList>
    </citation>
    <scope>NUCLEOTIDE SEQUENCE [LARGE SCALE GENOMIC DNA]</scope>
    <source>
        <strain evidence="4">cv. Pajares</strain>
    </source>
</reference>
<evidence type="ECO:0000259" key="2">
    <source>
        <dbReference type="SMART" id="SM00856"/>
    </source>
</evidence>
<dbReference type="InterPro" id="IPR006501">
    <property type="entry name" value="Pectinesterase_inhib_dom"/>
</dbReference>
<dbReference type="InterPro" id="IPR035513">
    <property type="entry name" value="Invertase/methylesterase_inhib"/>
</dbReference>
<keyword evidence="1" id="KW-0732">Signal</keyword>
<dbReference type="EMBL" id="CM002875">
    <property type="protein sequence ID" value="KFK29013.1"/>
    <property type="molecule type" value="Genomic_DNA"/>
</dbReference>
<dbReference type="NCBIfam" id="TIGR01614">
    <property type="entry name" value="PME_inhib"/>
    <property type="match status" value="1"/>
</dbReference>
<organism evidence="3 4">
    <name type="scientific">Arabis alpina</name>
    <name type="common">Alpine rock-cress</name>
    <dbReference type="NCBI Taxonomy" id="50452"/>
    <lineage>
        <taxon>Eukaryota</taxon>
        <taxon>Viridiplantae</taxon>
        <taxon>Streptophyta</taxon>
        <taxon>Embryophyta</taxon>
        <taxon>Tracheophyta</taxon>
        <taxon>Spermatophyta</taxon>
        <taxon>Magnoliopsida</taxon>
        <taxon>eudicotyledons</taxon>
        <taxon>Gunneridae</taxon>
        <taxon>Pentapetalae</taxon>
        <taxon>rosids</taxon>
        <taxon>malvids</taxon>
        <taxon>Brassicales</taxon>
        <taxon>Brassicaceae</taxon>
        <taxon>Arabideae</taxon>
        <taxon>Arabis</taxon>
    </lineage>
</organism>
<proteinExistence type="predicted"/>
<feature type="chain" id="PRO_5001822147" description="Pectinesterase inhibitor domain-containing protein" evidence="1">
    <location>
        <begin position="27"/>
        <end position="187"/>
    </location>
</feature>
<dbReference type="PANTHER" id="PTHR31890">
    <property type="entry name" value="PLANT INVERTASE/PECTIN METHYLESTERASE INHIBITOR SUPERFAMILY PROTEIN"/>
    <property type="match status" value="1"/>
</dbReference>
<gene>
    <name evidence="3" type="ordered locus">AALP_Aa7g077500</name>
</gene>
<dbReference type="Pfam" id="PF04043">
    <property type="entry name" value="PMEI"/>
    <property type="match status" value="1"/>
</dbReference>
<dbReference type="Proteomes" id="UP000029120">
    <property type="component" value="Chromosome 7"/>
</dbReference>
<evidence type="ECO:0000256" key="1">
    <source>
        <dbReference type="SAM" id="SignalP"/>
    </source>
</evidence>
<keyword evidence="4" id="KW-1185">Reference proteome</keyword>
<dbReference type="OrthoDB" id="1097101at2759"/>
<dbReference type="SUPFAM" id="SSF101148">
    <property type="entry name" value="Plant invertase/pectin methylesterase inhibitor"/>
    <property type="match status" value="1"/>
</dbReference>
<evidence type="ECO:0000313" key="3">
    <source>
        <dbReference type="EMBL" id="KFK29013.1"/>
    </source>
</evidence>
<feature type="signal peptide" evidence="1">
    <location>
        <begin position="1"/>
        <end position="26"/>
    </location>
</feature>
<dbReference type="SMART" id="SM00856">
    <property type="entry name" value="PMEI"/>
    <property type="match status" value="1"/>
</dbReference>
<dbReference type="Gramene" id="KFK29013">
    <property type="protein sequence ID" value="KFK29013"/>
    <property type="gene ID" value="AALP_AA7G077500"/>
</dbReference>
<evidence type="ECO:0000313" key="4">
    <source>
        <dbReference type="Proteomes" id="UP000029120"/>
    </source>
</evidence>
<dbReference type="GO" id="GO:0004857">
    <property type="term" value="F:enzyme inhibitor activity"/>
    <property type="evidence" value="ECO:0007669"/>
    <property type="project" value="InterPro"/>
</dbReference>
<dbReference type="AlphaFoldDB" id="A0A087GGL1"/>
<sequence>MATSFILSTIAKAAIMLQLLSIYASASPHMKYIDAVCDRAHDQAYCEKTLTSYPPTAAPIGLLPMAEAVLGLAISHAEKTATFVDETAKKDPTLKTSFTECHKAYLGIAADLKSSNVKLKKSPDTANDDVKACINYIRKVTELVGKNTDKASTSLKEMTVQMEKLLDLAAGATDAVDDDDENTHRRE</sequence>
<dbReference type="eggNOG" id="ENOG502S7NT">
    <property type="taxonomic scope" value="Eukaryota"/>
</dbReference>
<protein>
    <recommendedName>
        <fullName evidence="2">Pectinesterase inhibitor domain-containing protein</fullName>
    </recommendedName>
</protein>
<name>A0A087GGL1_ARAAL</name>
<feature type="domain" description="Pectinesterase inhibitor" evidence="2">
    <location>
        <begin position="28"/>
        <end position="172"/>
    </location>
</feature>
<accession>A0A087GGL1</accession>